<dbReference type="AlphaFoldDB" id="V6CLQ6"/>
<evidence type="ECO:0000313" key="5">
    <source>
        <dbReference type="WormBase" id="Y73B6BL.21b"/>
    </source>
</evidence>
<accession>V6CLQ6</accession>
<dbReference type="Bgee" id="WBGene00022242">
    <property type="expression patterns" value="Expressed in embryo and 10 other cell types or tissues"/>
</dbReference>
<evidence type="ECO:0000256" key="1">
    <source>
        <dbReference type="ARBA" id="ARBA00023157"/>
    </source>
</evidence>
<dbReference type="OrthoDB" id="10053709at2759"/>
<reference evidence="3 4" key="1">
    <citation type="journal article" date="1998" name="Science">
        <title>Genome sequence of the nematode C. elegans: a platform for investigating biology.</title>
        <authorList>
            <consortium name="The C. elegans sequencing consortium"/>
            <person name="Sulson J.E."/>
            <person name="Waterston R."/>
        </authorList>
    </citation>
    <scope>NUCLEOTIDE SEQUENCE [LARGE SCALE GENOMIC DNA]</scope>
    <source>
        <strain evidence="3 4">Bristol N2</strain>
    </source>
</reference>
<evidence type="ECO:0000313" key="3">
    <source>
        <dbReference type="EMBL" id="CDK13503.2"/>
    </source>
</evidence>
<dbReference type="ExpressionAtlas" id="V6CLQ6">
    <property type="expression patterns" value="baseline and differential"/>
</dbReference>
<keyword evidence="4" id="KW-1185">Reference proteome</keyword>
<keyword evidence="1" id="KW-1015">Disulfide bond</keyword>
<dbReference type="KEGG" id="cel:CELE_Y73B6BL.21"/>
<organism evidence="3 4">
    <name type="scientific">Caenorhabditis elegans</name>
    <dbReference type="NCBI Taxonomy" id="6239"/>
    <lineage>
        <taxon>Eukaryota</taxon>
        <taxon>Metazoa</taxon>
        <taxon>Ecdysozoa</taxon>
        <taxon>Nematoda</taxon>
        <taxon>Chromadorea</taxon>
        <taxon>Rhabditida</taxon>
        <taxon>Rhabditina</taxon>
        <taxon>Rhabditomorpha</taxon>
        <taxon>Rhabditoidea</taxon>
        <taxon>Rhabditidae</taxon>
        <taxon>Peloderinae</taxon>
        <taxon>Caenorhabditis</taxon>
    </lineage>
</organism>
<evidence type="ECO:0000313" key="4">
    <source>
        <dbReference type="Proteomes" id="UP000001940"/>
    </source>
</evidence>
<dbReference type="GeneID" id="177401"/>
<feature type="domain" description="NTR" evidence="2">
    <location>
        <begin position="40"/>
        <end position="158"/>
    </location>
</feature>
<dbReference type="Gene3D" id="2.40.50.120">
    <property type="match status" value="1"/>
</dbReference>
<dbReference type="WormBase" id="Y73B6BL.21b">
    <property type="protein sequence ID" value="CE50517"/>
    <property type="gene ID" value="WBGene00022242"/>
    <property type="gene designation" value="sfrp-1"/>
</dbReference>
<dbReference type="Proteomes" id="UP000001940">
    <property type="component" value="Chromosome IV"/>
</dbReference>
<dbReference type="FunFam" id="2.40.50.120:FF:000027">
    <property type="entry name" value="Secreted Frizzled-Related Protein"/>
    <property type="match status" value="1"/>
</dbReference>
<evidence type="ECO:0000259" key="2">
    <source>
        <dbReference type="PROSITE" id="PS50189"/>
    </source>
</evidence>
<dbReference type="CTD" id="177401"/>
<dbReference type="InterPro" id="IPR001134">
    <property type="entry name" value="Netrin_domain"/>
</dbReference>
<sequence length="189" mass="21852">MANYGFPWPEMLSCEKFEDDDMCIKPMQPAKPPAGSSTTCTACSQVATYENLVDQFCRSHLVLKAKVIRDSPTHIRVRNGRSLKKGERRRGVSDVEIRLSSESDGSCPCNIPVKNQNEKLLVMASRQPDGKYLANLVLPWQKEKNFKRAIHQFQRLNCQSLGREIRESASRRPHYYEMRRHNTGRYQMF</sequence>
<dbReference type="PeptideAtlas" id="V6CLQ6"/>
<dbReference type="RefSeq" id="NP_001293776.2">
    <property type="nucleotide sequence ID" value="NM_001306847.2"/>
</dbReference>
<dbReference type="HOGENOM" id="CLU_1416336_0_0_1"/>
<dbReference type="PROSITE" id="PS50189">
    <property type="entry name" value="NTR"/>
    <property type="match status" value="1"/>
</dbReference>
<proteinExistence type="predicted"/>
<dbReference type="AGR" id="WB:WBGene00022242"/>
<dbReference type="SUPFAM" id="SSF50242">
    <property type="entry name" value="TIMP-like"/>
    <property type="match status" value="1"/>
</dbReference>
<dbReference type="InterPro" id="IPR008993">
    <property type="entry name" value="TIMP-like_OB-fold"/>
</dbReference>
<protein>
    <submittedName>
        <fullName evidence="3">NTR domain-containing protein</fullName>
    </submittedName>
</protein>
<name>V6CLQ6_CAEEL</name>
<gene>
    <name evidence="3 5" type="primary">sfrp-1</name>
    <name evidence="3" type="ORF">CELE_Y73B6BL.21</name>
    <name evidence="5" type="ORF">Y73B6BL.21</name>
</gene>
<dbReference type="EMBL" id="BX284604">
    <property type="protein sequence ID" value="CDK13503.2"/>
    <property type="molecule type" value="Genomic_DNA"/>
</dbReference>